<reference evidence="2 3" key="1">
    <citation type="journal article" date="2014" name="PLoS ONE">
        <title>Global Analysis of Gene Expression Profiles in Physic Nut (Jatropha curcas L.) Seedlings Exposed to Salt Stress.</title>
        <authorList>
            <person name="Zhang L."/>
            <person name="Zhang C."/>
            <person name="Wu P."/>
            <person name="Chen Y."/>
            <person name="Li M."/>
            <person name="Jiang H."/>
            <person name="Wu G."/>
        </authorList>
    </citation>
    <scope>NUCLEOTIDE SEQUENCE [LARGE SCALE GENOMIC DNA]</scope>
    <source>
        <strain evidence="3">cv. GZQX0401</strain>
        <tissue evidence="2">Young leaves</tissue>
    </source>
</reference>
<evidence type="ECO:0000256" key="1">
    <source>
        <dbReference type="SAM" id="MobiDB-lite"/>
    </source>
</evidence>
<name>A0A067LA98_JATCU</name>
<sequence>MEGVGQGDHFNPPEEQSDARQGEIGDAPKGSNVPVALAADPIAQQMAALLRQMAGTTD</sequence>
<organism evidence="2 3">
    <name type="scientific">Jatropha curcas</name>
    <name type="common">Barbados nut</name>
    <dbReference type="NCBI Taxonomy" id="180498"/>
    <lineage>
        <taxon>Eukaryota</taxon>
        <taxon>Viridiplantae</taxon>
        <taxon>Streptophyta</taxon>
        <taxon>Embryophyta</taxon>
        <taxon>Tracheophyta</taxon>
        <taxon>Spermatophyta</taxon>
        <taxon>Magnoliopsida</taxon>
        <taxon>eudicotyledons</taxon>
        <taxon>Gunneridae</taxon>
        <taxon>Pentapetalae</taxon>
        <taxon>rosids</taxon>
        <taxon>fabids</taxon>
        <taxon>Malpighiales</taxon>
        <taxon>Euphorbiaceae</taxon>
        <taxon>Crotonoideae</taxon>
        <taxon>Jatropheae</taxon>
        <taxon>Jatropha</taxon>
    </lineage>
</organism>
<dbReference type="AlphaFoldDB" id="A0A067LA98"/>
<evidence type="ECO:0000313" key="3">
    <source>
        <dbReference type="Proteomes" id="UP000027138"/>
    </source>
</evidence>
<gene>
    <name evidence="2" type="ORF">JCGZ_03566</name>
</gene>
<dbReference type="EMBL" id="KK914324">
    <property type="protein sequence ID" value="KDP41034.1"/>
    <property type="molecule type" value="Genomic_DNA"/>
</dbReference>
<evidence type="ECO:0000313" key="2">
    <source>
        <dbReference type="EMBL" id="KDP41034.1"/>
    </source>
</evidence>
<accession>A0A067LA98</accession>
<dbReference type="Proteomes" id="UP000027138">
    <property type="component" value="Unassembled WGS sequence"/>
</dbReference>
<feature type="region of interest" description="Disordered" evidence="1">
    <location>
        <begin position="1"/>
        <end position="35"/>
    </location>
</feature>
<proteinExistence type="predicted"/>
<protein>
    <submittedName>
        <fullName evidence="2">Uncharacterized protein</fullName>
    </submittedName>
</protein>
<keyword evidence="3" id="KW-1185">Reference proteome</keyword>